<dbReference type="Proteomes" id="UP000654075">
    <property type="component" value="Unassembled WGS sequence"/>
</dbReference>
<reference evidence="1" key="1">
    <citation type="submission" date="2021-02" db="EMBL/GenBank/DDBJ databases">
        <authorList>
            <person name="Dougan E. K."/>
            <person name="Rhodes N."/>
            <person name="Thang M."/>
            <person name="Chan C."/>
        </authorList>
    </citation>
    <scope>NUCLEOTIDE SEQUENCE</scope>
</reference>
<sequence length="181" mass="19709">MSFGISVEMIQAAYRELTRLPCLSMPRFGTVLDQDNVVVEMLTQCKLPKRAFMEKWQLQFAFQAQLCITGAVADPESLSAFYLLQTLVQRTLQQEATVVCNADQATIAAGTCTSMVVLLTKGILRDPVFAAILLAVLEYRADRDGHVQIVAVSADSGFEFPVDAFYEMLGCQGLGSTGLGA</sequence>
<comment type="caution">
    <text evidence="1">The sequence shown here is derived from an EMBL/GenBank/DDBJ whole genome shotgun (WGS) entry which is preliminary data.</text>
</comment>
<evidence type="ECO:0000313" key="1">
    <source>
        <dbReference type="EMBL" id="CAE8585721.1"/>
    </source>
</evidence>
<name>A0A813DI60_POLGL</name>
<dbReference type="AlphaFoldDB" id="A0A813DI60"/>
<evidence type="ECO:0000313" key="3">
    <source>
        <dbReference type="Proteomes" id="UP000654075"/>
    </source>
</evidence>
<keyword evidence="3" id="KW-1185">Reference proteome</keyword>
<proteinExistence type="predicted"/>
<dbReference type="EMBL" id="CAJNNW010018825">
    <property type="protein sequence ID" value="CAE8663541.1"/>
    <property type="molecule type" value="Genomic_DNA"/>
</dbReference>
<accession>A0A813DI60</accession>
<organism evidence="1 3">
    <name type="scientific">Polarella glacialis</name>
    <name type="common">Dinoflagellate</name>
    <dbReference type="NCBI Taxonomy" id="89957"/>
    <lineage>
        <taxon>Eukaryota</taxon>
        <taxon>Sar</taxon>
        <taxon>Alveolata</taxon>
        <taxon>Dinophyceae</taxon>
        <taxon>Suessiales</taxon>
        <taxon>Suessiaceae</taxon>
        <taxon>Polarella</taxon>
    </lineage>
</organism>
<dbReference type="EMBL" id="CAJNNV010001746">
    <property type="protein sequence ID" value="CAE8585721.1"/>
    <property type="molecule type" value="Genomic_DNA"/>
</dbReference>
<protein>
    <submittedName>
        <fullName evidence="1">Uncharacterized protein</fullName>
    </submittedName>
</protein>
<evidence type="ECO:0000313" key="2">
    <source>
        <dbReference type="EMBL" id="CAE8663541.1"/>
    </source>
</evidence>
<dbReference type="Proteomes" id="UP000626109">
    <property type="component" value="Unassembled WGS sequence"/>
</dbReference>
<gene>
    <name evidence="1" type="ORF">PGLA1383_LOCUS4625</name>
    <name evidence="2" type="ORF">PGLA2088_LOCUS15290</name>
</gene>